<evidence type="ECO:0000313" key="2">
    <source>
        <dbReference type="EMBL" id="GMR40099.1"/>
    </source>
</evidence>
<dbReference type="AlphaFoldDB" id="A0AAN5CEL8"/>
<reference evidence="3" key="1">
    <citation type="submission" date="2022-10" db="EMBL/GenBank/DDBJ databases">
        <title>Genome assembly of Pristionchus species.</title>
        <authorList>
            <person name="Yoshida K."/>
            <person name="Sommer R.J."/>
        </authorList>
    </citation>
    <scope>NUCLEOTIDE SEQUENCE [LARGE SCALE GENOMIC DNA]</scope>
    <source>
        <strain evidence="3">RS5460</strain>
    </source>
</reference>
<comment type="caution">
    <text evidence="2">The sequence shown here is derived from an EMBL/GenBank/DDBJ whole genome shotgun (WGS) entry which is preliminary data.</text>
</comment>
<gene>
    <name evidence="2" type="ORF">PMAYCL1PPCAC_10294</name>
</gene>
<proteinExistence type="predicted"/>
<evidence type="ECO:0000256" key="1">
    <source>
        <dbReference type="SAM" id="SignalP"/>
    </source>
</evidence>
<feature type="non-terminal residue" evidence="2">
    <location>
        <position position="1"/>
    </location>
</feature>
<accession>A0AAN5CEL8</accession>
<protein>
    <submittedName>
        <fullName evidence="2">Uncharacterized protein</fullName>
    </submittedName>
</protein>
<feature type="signal peptide" evidence="1">
    <location>
        <begin position="1"/>
        <end position="22"/>
    </location>
</feature>
<name>A0AAN5CEL8_9BILA</name>
<dbReference type="Proteomes" id="UP001328107">
    <property type="component" value="Unassembled WGS sequence"/>
</dbReference>
<keyword evidence="1" id="KW-0732">Signal</keyword>
<sequence>SGMFRFLSLLVLLAIAPILVCSFELTDIPVEARFLFEVKGAYTQTLGKIFTYYGAIGEFKAKSPSLFEKVEKFLSGLNREEATFKQYFANYEALEDIKDKSPLLYQNVEMFTFWRR</sequence>
<organism evidence="2 3">
    <name type="scientific">Pristionchus mayeri</name>
    <dbReference type="NCBI Taxonomy" id="1317129"/>
    <lineage>
        <taxon>Eukaryota</taxon>
        <taxon>Metazoa</taxon>
        <taxon>Ecdysozoa</taxon>
        <taxon>Nematoda</taxon>
        <taxon>Chromadorea</taxon>
        <taxon>Rhabditida</taxon>
        <taxon>Rhabditina</taxon>
        <taxon>Diplogasteromorpha</taxon>
        <taxon>Diplogasteroidea</taxon>
        <taxon>Neodiplogasteridae</taxon>
        <taxon>Pristionchus</taxon>
    </lineage>
</organism>
<evidence type="ECO:0000313" key="3">
    <source>
        <dbReference type="Proteomes" id="UP001328107"/>
    </source>
</evidence>
<feature type="chain" id="PRO_5042964368" evidence="1">
    <location>
        <begin position="23"/>
        <end position="116"/>
    </location>
</feature>
<keyword evidence="3" id="KW-1185">Reference proteome</keyword>
<dbReference type="EMBL" id="BTRK01000003">
    <property type="protein sequence ID" value="GMR40099.1"/>
    <property type="molecule type" value="Genomic_DNA"/>
</dbReference>